<evidence type="ECO:0000256" key="4">
    <source>
        <dbReference type="ARBA" id="ARBA00022553"/>
    </source>
</evidence>
<dbReference type="SUPFAM" id="SSF55874">
    <property type="entry name" value="ATPase domain of HSP90 chaperone/DNA topoisomerase II/histidine kinase"/>
    <property type="match status" value="1"/>
</dbReference>
<keyword evidence="4" id="KW-0597">Phosphoprotein</keyword>
<accession>A0ABD5EED8</accession>
<evidence type="ECO:0000256" key="1">
    <source>
        <dbReference type="ARBA" id="ARBA00001946"/>
    </source>
</evidence>
<dbReference type="Pfam" id="PF02518">
    <property type="entry name" value="HATPase_c"/>
    <property type="match status" value="1"/>
</dbReference>
<protein>
    <submittedName>
        <fullName evidence="12">GAF domain-containing protein</fullName>
    </submittedName>
</protein>
<proteinExistence type="predicted"/>
<dbReference type="GO" id="GO:0070483">
    <property type="term" value="P:detection of hypoxia"/>
    <property type="evidence" value="ECO:0007669"/>
    <property type="project" value="UniProtKB-ARBA"/>
</dbReference>
<dbReference type="InterPro" id="IPR011712">
    <property type="entry name" value="Sig_transdc_His_kin_sub3_dim/P"/>
</dbReference>
<dbReference type="GO" id="GO:0070025">
    <property type="term" value="F:carbon monoxide binding"/>
    <property type="evidence" value="ECO:0007669"/>
    <property type="project" value="UniProtKB-ARBA"/>
</dbReference>
<dbReference type="Proteomes" id="UP001183607">
    <property type="component" value="Unassembled WGS sequence"/>
</dbReference>
<sequence length="536" mass="56514">MHALLTAVMDLGRDLDLPQVLRSIVEAAVTLTEARYGALGVIGDDGAGLSQFVTVGMDAEVETRIGPAPCGQGILGELISHPSPLRLDNLTAHPSSYGFPAHHPPMRTFLGAPVRIRDEVFGNIYLTEKRGGGSFDADDEAVLTTLSIAAGVAIDNARLYEESRRREHRLEALGEITRALLAGIGTDEVLRIVARRAMEVADADLATVLLPTGSGDLVVRVAHGEGAEAVRGAVLPVAGSLSGLAAAERAPVVTTDVRVDARARPLGDAEHGPVVAVPLRVDAAVCGALRLSRRTGRQGFAAAETALIDGFADQAAIALELARRREESEELAMLQDRDRIARDLHDVAIQRLFATGMTLQSATRSIADPTASERVGRAVDDLDATIQIIRSTIHQLRTSDDDRGGPALRRRLAETVQLAAQHLGLQPSLRIAGPVDSTVPEELREHVLAVTAEALSNTARHARAHHVDIELSVPDGADRVVLTVTDDGAGLGSARPTGGLLNMGSRAEQCGGSFRIGTAPDGRGTRITWTAPMAGA</sequence>
<comment type="cofactor">
    <cofactor evidence="2">
        <name>heme</name>
        <dbReference type="ChEBI" id="CHEBI:30413"/>
    </cofactor>
</comment>
<dbReference type="GO" id="GO:0020037">
    <property type="term" value="F:heme binding"/>
    <property type="evidence" value="ECO:0007669"/>
    <property type="project" value="UniProtKB-ARBA"/>
</dbReference>
<dbReference type="EMBL" id="JAVRER010000117">
    <property type="protein sequence ID" value="MDT0419759.1"/>
    <property type="molecule type" value="Genomic_DNA"/>
</dbReference>
<dbReference type="Gene3D" id="1.20.5.1930">
    <property type="match status" value="1"/>
</dbReference>
<dbReference type="RefSeq" id="WP_093853011.1">
    <property type="nucleotide sequence ID" value="NZ_JAVRER010000117.1"/>
</dbReference>
<dbReference type="GO" id="GO:0005524">
    <property type="term" value="F:ATP binding"/>
    <property type="evidence" value="ECO:0007669"/>
    <property type="project" value="UniProtKB-ARBA"/>
</dbReference>
<organism evidence="12 13">
    <name type="scientific">Streptomyces evansiae</name>
    <dbReference type="NCBI Taxonomy" id="3075535"/>
    <lineage>
        <taxon>Bacteria</taxon>
        <taxon>Bacillati</taxon>
        <taxon>Actinomycetota</taxon>
        <taxon>Actinomycetes</taxon>
        <taxon>Kitasatosporales</taxon>
        <taxon>Streptomycetaceae</taxon>
        <taxon>Streptomyces</taxon>
    </lineage>
</organism>
<evidence type="ECO:0000256" key="7">
    <source>
        <dbReference type="ARBA" id="ARBA00022777"/>
    </source>
</evidence>
<dbReference type="InterPro" id="IPR050482">
    <property type="entry name" value="Sensor_HK_TwoCompSys"/>
</dbReference>
<comment type="cofactor">
    <cofactor evidence="1">
        <name>Mg(2+)</name>
        <dbReference type="ChEBI" id="CHEBI:18420"/>
    </cofactor>
</comment>
<feature type="domain" description="GAF" evidence="11">
    <location>
        <begin position="185"/>
        <end position="329"/>
    </location>
</feature>
<feature type="domain" description="GAF" evidence="11">
    <location>
        <begin position="16"/>
        <end position="164"/>
    </location>
</feature>
<keyword evidence="6" id="KW-0479">Metal-binding</keyword>
<evidence type="ECO:0000256" key="10">
    <source>
        <dbReference type="ARBA" id="ARBA00023012"/>
    </source>
</evidence>
<dbReference type="InterPro" id="IPR036890">
    <property type="entry name" value="HATPase_C_sf"/>
</dbReference>
<dbReference type="GO" id="GO:0000155">
    <property type="term" value="F:phosphorelay sensor kinase activity"/>
    <property type="evidence" value="ECO:0007669"/>
    <property type="project" value="UniProtKB-ARBA"/>
</dbReference>
<dbReference type="CDD" id="cd16917">
    <property type="entry name" value="HATPase_UhpB-NarQ-NarX-like"/>
    <property type="match status" value="1"/>
</dbReference>
<dbReference type="AlphaFoldDB" id="A0ABD5EED8"/>
<keyword evidence="9" id="KW-0408">Iron</keyword>
<keyword evidence="7" id="KW-0418">Kinase</keyword>
<gene>
    <name evidence="12" type="ORF">RM574_30240</name>
</gene>
<dbReference type="Pfam" id="PF13185">
    <property type="entry name" value="GAF_2"/>
    <property type="match status" value="2"/>
</dbReference>
<keyword evidence="3" id="KW-0963">Cytoplasm</keyword>
<keyword evidence="5" id="KW-0808">Transferase</keyword>
<name>A0ABD5EED8_9ACTN</name>
<dbReference type="PANTHER" id="PTHR24421">
    <property type="entry name" value="NITRATE/NITRITE SENSOR PROTEIN NARX-RELATED"/>
    <property type="match status" value="1"/>
</dbReference>
<evidence type="ECO:0000256" key="9">
    <source>
        <dbReference type="ARBA" id="ARBA00023004"/>
    </source>
</evidence>
<keyword evidence="10" id="KW-0902">Two-component regulatory system</keyword>
<dbReference type="InterPro" id="IPR029016">
    <property type="entry name" value="GAF-like_dom_sf"/>
</dbReference>
<dbReference type="SUPFAM" id="SSF55781">
    <property type="entry name" value="GAF domain-like"/>
    <property type="match status" value="2"/>
</dbReference>
<evidence type="ECO:0000256" key="3">
    <source>
        <dbReference type="ARBA" id="ARBA00022490"/>
    </source>
</evidence>
<dbReference type="Pfam" id="PF07730">
    <property type="entry name" value="HisKA_3"/>
    <property type="match status" value="1"/>
</dbReference>
<dbReference type="InterPro" id="IPR003018">
    <property type="entry name" value="GAF"/>
</dbReference>
<dbReference type="SMART" id="SM00065">
    <property type="entry name" value="GAF"/>
    <property type="match status" value="2"/>
</dbReference>
<comment type="caution">
    <text evidence="12">The sequence shown here is derived from an EMBL/GenBank/DDBJ whole genome shotgun (WGS) entry which is preliminary data.</text>
</comment>
<dbReference type="GO" id="GO:0070026">
    <property type="term" value="F:nitric oxide binding"/>
    <property type="evidence" value="ECO:0007669"/>
    <property type="project" value="UniProtKB-ARBA"/>
</dbReference>
<evidence type="ECO:0000259" key="11">
    <source>
        <dbReference type="SMART" id="SM00065"/>
    </source>
</evidence>
<evidence type="ECO:0000256" key="8">
    <source>
        <dbReference type="ARBA" id="ARBA00022842"/>
    </source>
</evidence>
<dbReference type="Gene3D" id="3.30.565.10">
    <property type="entry name" value="Histidine kinase-like ATPase, C-terminal domain"/>
    <property type="match status" value="1"/>
</dbReference>
<dbReference type="FunFam" id="3.30.450.40:FF:000052">
    <property type="entry name" value="Oxygen sensor histidine kinase response regulator DevS/DosS"/>
    <property type="match status" value="1"/>
</dbReference>
<evidence type="ECO:0000256" key="2">
    <source>
        <dbReference type="ARBA" id="ARBA00001971"/>
    </source>
</evidence>
<evidence type="ECO:0000256" key="6">
    <source>
        <dbReference type="ARBA" id="ARBA00022723"/>
    </source>
</evidence>
<evidence type="ECO:0000256" key="5">
    <source>
        <dbReference type="ARBA" id="ARBA00022679"/>
    </source>
</evidence>
<dbReference type="InterPro" id="IPR003594">
    <property type="entry name" value="HATPase_dom"/>
</dbReference>
<dbReference type="GO" id="GO:0019825">
    <property type="term" value="F:oxygen binding"/>
    <property type="evidence" value="ECO:0007669"/>
    <property type="project" value="UniProtKB-ARBA"/>
</dbReference>
<dbReference type="GO" id="GO:0019826">
    <property type="term" value="F:oxygen sensor activity"/>
    <property type="evidence" value="ECO:0007669"/>
    <property type="project" value="UniProtKB-ARBA"/>
</dbReference>
<evidence type="ECO:0000313" key="13">
    <source>
        <dbReference type="Proteomes" id="UP001183607"/>
    </source>
</evidence>
<dbReference type="GO" id="GO:0000287">
    <property type="term" value="F:magnesium ion binding"/>
    <property type="evidence" value="ECO:0007669"/>
    <property type="project" value="UniProtKB-ARBA"/>
</dbReference>
<keyword evidence="8" id="KW-0460">Magnesium</keyword>
<evidence type="ECO:0000313" key="12">
    <source>
        <dbReference type="EMBL" id="MDT0419759.1"/>
    </source>
</evidence>
<dbReference type="Gene3D" id="3.30.450.40">
    <property type="match status" value="2"/>
</dbReference>
<dbReference type="PANTHER" id="PTHR24421:SF56">
    <property type="entry name" value="OXYGEN SENSOR HISTIDINE KINASE RESPONSE REGULATOR DOST"/>
    <property type="match status" value="1"/>
</dbReference>
<reference evidence="13" key="1">
    <citation type="submission" date="2023-07" db="EMBL/GenBank/DDBJ databases">
        <title>30 novel species of actinomycetes from the DSMZ collection.</title>
        <authorList>
            <person name="Nouioui I."/>
        </authorList>
    </citation>
    <scope>NUCLEOTIDE SEQUENCE [LARGE SCALE GENOMIC DNA]</scope>
    <source>
        <strain evidence="13">DSM 41982</strain>
    </source>
</reference>